<feature type="short sequence motif" description="Q motif" evidence="3">
    <location>
        <begin position="9"/>
        <end position="37"/>
    </location>
</feature>
<keyword evidence="2" id="KW-0067">ATP-binding</keyword>
<evidence type="ECO:0000259" key="4">
    <source>
        <dbReference type="PROSITE" id="PS51195"/>
    </source>
</evidence>
<dbReference type="AlphaFoldDB" id="A0ABD1L5E2"/>
<name>A0ABD1L5E2_9FABA</name>
<evidence type="ECO:0000256" key="1">
    <source>
        <dbReference type="ARBA" id="ARBA00022741"/>
    </source>
</evidence>
<organism evidence="5 6">
    <name type="scientific">Flemingia macrophylla</name>
    <dbReference type="NCBI Taxonomy" id="520843"/>
    <lineage>
        <taxon>Eukaryota</taxon>
        <taxon>Viridiplantae</taxon>
        <taxon>Streptophyta</taxon>
        <taxon>Embryophyta</taxon>
        <taxon>Tracheophyta</taxon>
        <taxon>Spermatophyta</taxon>
        <taxon>Magnoliopsida</taxon>
        <taxon>eudicotyledons</taxon>
        <taxon>Gunneridae</taxon>
        <taxon>Pentapetalae</taxon>
        <taxon>rosids</taxon>
        <taxon>fabids</taxon>
        <taxon>Fabales</taxon>
        <taxon>Fabaceae</taxon>
        <taxon>Papilionoideae</taxon>
        <taxon>50 kb inversion clade</taxon>
        <taxon>NPAAA clade</taxon>
        <taxon>indigoferoid/millettioid clade</taxon>
        <taxon>Phaseoleae</taxon>
        <taxon>Flemingia</taxon>
    </lineage>
</organism>
<evidence type="ECO:0000256" key="2">
    <source>
        <dbReference type="ARBA" id="ARBA00022840"/>
    </source>
</evidence>
<keyword evidence="6" id="KW-1185">Reference proteome</keyword>
<evidence type="ECO:0000313" key="5">
    <source>
        <dbReference type="EMBL" id="KAL2318588.1"/>
    </source>
</evidence>
<comment type="caution">
    <text evidence="5">The sequence shown here is derived from an EMBL/GenBank/DDBJ whole genome shotgun (WGS) entry which is preliminary data.</text>
</comment>
<sequence>MGEENEEIKTFKELGLSESLAEACENLGWKNQLKIQIEAILPVLEVCCGWDSWTSSRSPEKH</sequence>
<protein>
    <recommendedName>
        <fullName evidence="4">DEAD-box RNA helicase Q domain-containing protein</fullName>
    </recommendedName>
</protein>
<keyword evidence="1" id="KW-0547">Nucleotide-binding</keyword>
<evidence type="ECO:0000313" key="6">
    <source>
        <dbReference type="Proteomes" id="UP001603857"/>
    </source>
</evidence>
<dbReference type="PROSITE" id="PS51195">
    <property type="entry name" value="Q_MOTIF"/>
    <property type="match status" value="1"/>
</dbReference>
<gene>
    <name evidence="5" type="ORF">Fmac_032464</name>
</gene>
<feature type="domain" description="DEAD-box RNA helicase Q" evidence="4">
    <location>
        <begin position="9"/>
        <end position="37"/>
    </location>
</feature>
<dbReference type="EMBL" id="JBGMDY010000011">
    <property type="protein sequence ID" value="KAL2318588.1"/>
    <property type="molecule type" value="Genomic_DNA"/>
</dbReference>
<evidence type="ECO:0000256" key="3">
    <source>
        <dbReference type="PROSITE-ProRule" id="PRU00552"/>
    </source>
</evidence>
<dbReference type="GO" id="GO:0005524">
    <property type="term" value="F:ATP binding"/>
    <property type="evidence" value="ECO:0007669"/>
    <property type="project" value="UniProtKB-KW"/>
</dbReference>
<reference evidence="5 6" key="1">
    <citation type="submission" date="2024-08" db="EMBL/GenBank/DDBJ databases">
        <title>Insights into the chromosomal genome structure of Flemingia macrophylla.</title>
        <authorList>
            <person name="Ding Y."/>
            <person name="Zhao Y."/>
            <person name="Bi W."/>
            <person name="Wu M."/>
            <person name="Zhao G."/>
            <person name="Gong Y."/>
            <person name="Li W."/>
            <person name="Zhang P."/>
        </authorList>
    </citation>
    <scope>NUCLEOTIDE SEQUENCE [LARGE SCALE GENOMIC DNA]</scope>
    <source>
        <strain evidence="5">DYQJB</strain>
        <tissue evidence="5">Leaf</tissue>
    </source>
</reference>
<dbReference type="InterPro" id="IPR014014">
    <property type="entry name" value="RNA_helicase_DEAD_Q_motif"/>
</dbReference>
<accession>A0ABD1L5E2</accession>
<dbReference type="Proteomes" id="UP001603857">
    <property type="component" value="Unassembled WGS sequence"/>
</dbReference>
<proteinExistence type="predicted"/>